<organism evidence="2 3">
    <name type="scientific">Botryotinia fuckeliana (strain B05.10)</name>
    <name type="common">Noble rot fungus</name>
    <name type="synonym">Botrytis cinerea</name>
    <dbReference type="NCBI Taxonomy" id="332648"/>
    <lineage>
        <taxon>Eukaryota</taxon>
        <taxon>Fungi</taxon>
        <taxon>Dikarya</taxon>
        <taxon>Ascomycota</taxon>
        <taxon>Pezizomycotina</taxon>
        <taxon>Leotiomycetes</taxon>
        <taxon>Helotiales</taxon>
        <taxon>Sclerotiniaceae</taxon>
        <taxon>Botrytis</taxon>
    </lineage>
</organism>
<reference evidence="2 3" key="2">
    <citation type="journal article" date="2012" name="Eukaryot. Cell">
        <title>Genome update of Botrytis cinerea strains B05.10 and T4.</title>
        <authorList>
            <person name="Staats M."/>
            <person name="van Kan J.A."/>
        </authorList>
    </citation>
    <scope>NUCLEOTIDE SEQUENCE [LARGE SCALE GENOMIC DNA]</scope>
    <source>
        <strain evidence="2 3">B05.10</strain>
    </source>
</reference>
<dbReference type="RefSeq" id="XP_024553184.1">
    <property type="nucleotide sequence ID" value="XM_024697369.1"/>
</dbReference>
<evidence type="ECO:0000256" key="1">
    <source>
        <dbReference type="SAM" id="MobiDB-lite"/>
    </source>
</evidence>
<dbReference type="VEuPathDB" id="FungiDB:Bcin15g00710"/>
<feature type="compositionally biased region" description="Low complexity" evidence="1">
    <location>
        <begin position="220"/>
        <end position="230"/>
    </location>
</feature>
<proteinExistence type="predicted"/>
<dbReference type="AlphaFoldDB" id="A0A384K3U1"/>
<feature type="compositionally biased region" description="Polar residues" evidence="1">
    <location>
        <begin position="78"/>
        <end position="92"/>
    </location>
</feature>
<protein>
    <submittedName>
        <fullName evidence="2">Uncharacterized protein</fullName>
    </submittedName>
</protein>
<reference evidence="2 3" key="3">
    <citation type="journal article" date="2017" name="Mol. Plant Pathol.">
        <title>A gapless genome sequence of the fungus Botrytis cinerea.</title>
        <authorList>
            <person name="Van Kan J.A."/>
            <person name="Stassen J.H."/>
            <person name="Mosbach A."/>
            <person name="Van Der Lee T.A."/>
            <person name="Faino L."/>
            <person name="Farmer A.D."/>
            <person name="Papasotiriou D.G."/>
            <person name="Zhou S."/>
            <person name="Seidl M.F."/>
            <person name="Cottam E."/>
            <person name="Edel D."/>
            <person name="Hahn M."/>
            <person name="Schwartz D.C."/>
            <person name="Dietrich R.A."/>
            <person name="Widdison S."/>
            <person name="Scalliet G."/>
        </authorList>
    </citation>
    <scope>NUCLEOTIDE SEQUENCE [LARGE SCALE GENOMIC DNA]</scope>
    <source>
        <strain evidence="2 3">B05.10</strain>
    </source>
</reference>
<name>A0A384K3U1_BOTFB</name>
<feature type="compositionally biased region" description="Low complexity" evidence="1">
    <location>
        <begin position="248"/>
        <end position="265"/>
    </location>
</feature>
<feature type="compositionally biased region" description="Low complexity" evidence="1">
    <location>
        <begin position="114"/>
        <end position="141"/>
    </location>
</feature>
<gene>
    <name evidence="2" type="ORF">BCIN_15g00710</name>
</gene>
<evidence type="ECO:0000313" key="3">
    <source>
        <dbReference type="Proteomes" id="UP000001798"/>
    </source>
</evidence>
<feature type="compositionally biased region" description="Pro residues" evidence="1">
    <location>
        <begin position="289"/>
        <end position="298"/>
    </location>
</feature>
<dbReference type="GeneID" id="36394898"/>
<dbReference type="OrthoDB" id="3562717at2759"/>
<dbReference type="KEGG" id="bfu:BCIN_15g00710"/>
<feature type="compositionally biased region" description="Pro residues" evidence="1">
    <location>
        <begin position="306"/>
        <end position="318"/>
    </location>
</feature>
<sequence>MPTVEEYFGPKQGDYPASVQSAASSASSHSRSKSSTHRSSKSAAASHIRLKSQDPKTQTSNTLMDDYNKKRRPGARSTYAQSSSGSVAPSKSRTGRLTRLLKGVSNSDEGCGSQGSAPSSVSSGSTRSRSARSSSTAPTSVHESECGSVAYSSTDQRARIESWRKAVVPYEHQQALVPYKQPTKPASTIEFPQPDSRRTLYKPLADTKATTHSALVLHGSSQQSSSASQSVNHATGVAPKRQAKSRSEYAQSSSGRSSRSSRAMSTDGRPRERQKRRLTKGSSRSSDIPPSPPPPPPQLKFRGAPAPAPPPGPPPPPQSRGASAPGQPLLRSTYAPRHPQKPPPVPRLELPRGPGIPPSLEYRPDPPRPLYCPPDPLHFPVRPFCPPPTEMPNFEEENLLAMKSLAEANGELAIEIARYNNNVDVMRYRTPMYFPGYPFLPGHRI</sequence>
<evidence type="ECO:0000313" key="2">
    <source>
        <dbReference type="EMBL" id="ATZ57495.1"/>
    </source>
</evidence>
<dbReference type="Proteomes" id="UP000001798">
    <property type="component" value="Chromosome 15"/>
</dbReference>
<feature type="region of interest" description="Disordered" evidence="1">
    <location>
        <begin position="1"/>
        <end position="155"/>
    </location>
</feature>
<keyword evidence="3" id="KW-1185">Reference proteome</keyword>
<reference evidence="2 3" key="1">
    <citation type="journal article" date="2011" name="PLoS Genet.">
        <title>Genomic analysis of the necrotrophic fungal pathogens Sclerotinia sclerotiorum and Botrytis cinerea.</title>
        <authorList>
            <person name="Amselem J."/>
            <person name="Cuomo C.A."/>
            <person name="van Kan J.A."/>
            <person name="Viaud M."/>
            <person name="Benito E.P."/>
            <person name="Couloux A."/>
            <person name="Coutinho P.M."/>
            <person name="de Vries R.P."/>
            <person name="Dyer P.S."/>
            <person name="Fillinger S."/>
            <person name="Fournier E."/>
            <person name="Gout L."/>
            <person name="Hahn M."/>
            <person name="Kohn L."/>
            <person name="Lapalu N."/>
            <person name="Plummer K.M."/>
            <person name="Pradier J.M."/>
            <person name="Quevillon E."/>
            <person name="Sharon A."/>
            <person name="Simon A."/>
            <person name="ten Have A."/>
            <person name="Tudzynski B."/>
            <person name="Tudzynski P."/>
            <person name="Wincker P."/>
            <person name="Andrew M."/>
            <person name="Anthouard V."/>
            <person name="Beever R.E."/>
            <person name="Beffa R."/>
            <person name="Benoit I."/>
            <person name="Bouzid O."/>
            <person name="Brault B."/>
            <person name="Chen Z."/>
            <person name="Choquer M."/>
            <person name="Collemare J."/>
            <person name="Cotton P."/>
            <person name="Danchin E.G."/>
            <person name="Da Silva C."/>
            <person name="Gautier A."/>
            <person name="Giraud C."/>
            <person name="Giraud T."/>
            <person name="Gonzalez C."/>
            <person name="Grossetete S."/>
            <person name="Guldener U."/>
            <person name="Henrissat B."/>
            <person name="Howlett B.J."/>
            <person name="Kodira C."/>
            <person name="Kretschmer M."/>
            <person name="Lappartient A."/>
            <person name="Leroch M."/>
            <person name="Levis C."/>
            <person name="Mauceli E."/>
            <person name="Neuveglise C."/>
            <person name="Oeser B."/>
            <person name="Pearson M."/>
            <person name="Poulain J."/>
            <person name="Poussereau N."/>
            <person name="Quesneville H."/>
            <person name="Rascle C."/>
            <person name="Schumacher J."/>
            <person name="Segurens B."/>
            <person name="Sexton A."/>
            <person name="Silva E."/>
            <person name="Sirven C."/>
            <person name="Soanes D.M."/>
            <person name="Talbot N.J."/>
            <person name="Templeton M."/>
            <person name="Yandava C."/>
            <person name="Yarden O."/>
            <person name="Zeng Q."/>
            <person name="Rollins J.A."/>
            <person name="Lebrun M.H."/>
            <person name="Dickman M."/>
        </authorList>
    </citation>
    <scope>NUCLEOTIDE SEQUENCE [LARGE SCALE GENOMIC DNA]</scope>
    <source>
        <strain evidence="2 3">B05.10</strain>
    </source>
</reference>
<dbReference type="EMBL" id="CP009819">
    <property type="protein sequence ID" value="ATZ57495.1"/>
    <property type="molecule type" value="Genomic_DNA"/>
</dbReference>
<feature type="compositionally biased region" description="Basic residues" evidence="1">
    <location>
        <begin position="30"/>
        <end position="40"/>
    </location>
</feature>
<feature type="region of interest" description="Disordered" evidence="1">
    <location>
        <begin position="175"/>
        <end position="364"/>
    </location>
</feature>
<accession>A0A384K3U1</accession>